<evidence type="ECO:0000313" key="3">
    <source>
        <dbReference type="Proteomes" id="UP000326396"/>
    </source>
</evidence>
<organism evidence="2 3">
    <name type="scientific">Mikania micrantha</name>
    <name type="common">bitter vine</name>
    <dbReference type="NCBI Taxonomy" id="192012"/>
    <lineage>
        <taxon>Eukaryota</taxon>
        <taxon>Viridiplantae</taxon>
        <taxon>Streptophyta</taxon>
        <taxon>Embryophyta</taxon>
        <taxon>Tracheophyta</taxon>
        <taxon>Spermatophyta</taxon>
        <taxon>Magnoliopsida</taxon>
        <taxon>eudicotyledons</taxon>
        <taxon>Gunneridae</taxon>
        <taxon>Pentapetalae</taxon>
        <taxon>asterids</taxon>
        <taxon>campanulids</taxon>
        <taxon>Asterales</taxon>
        <taxon>Asteraceae</taxon>
        <taxon>Asteroideae</taxon>
        <taxon>Heliantheae alliance</taxon>
        <taxon>Eupatorieae</taxon>
        <taxon>Mikania</taxon>
    </lineage>
</organism>
<keyword evidence="3" id="KW-1185">Reference proteome</keyword>
<gene>
    <name evidence="2" type="ORF">E3N88_30472</name>
</gene>
<dbReference type="Proteomes" id="UP000326396">
    <property type="component" value="Linkage Group LG5"/>
</dbReference>
<comment type="caution">
    <text evidence="2">The sequence shown here is derived from an EMBL/GenBank/DDBJ whole genome shotgun (WGS) entry which is preliminary data.</text>
</comment>
<evidence type="ECO:0000256" key="1">
    <source>
        <dbReference type="SAM" id="MobiDB-lite"/>
    </source>
</evidence>
<name>A0A5N6MM96_9ASTR</name>
<dbReference type="AlphaFoldDB" id="A0A5N6MM96"/>
<sequence length="107" mass="12244">MGSDDYDDAVESAVALTINLVTRGAQEEAGEDDDGPRFRRRVVVVRRQQPEIETVPETQHQDVESGPSQRKRAHRRKAPEEPREKPTQIPWSSEEQMALAREKYGFN</sequence>
<dbReference type="EMBL" id="SZYD01000015">
    <property type="protein sequence ID" value="KAD3641248.1"/>
    <property type="molecule type" value="Genomic_DNA"/>
</dbReference>
<feature type="region of interest" description="Disordered" evidence="1">
    <location>
        <begin position="46"/>
        <end position="107"/>
    </location>
</feature>
<proteinExistence type="predicted"/>
<accession>A0A5N6MM96</accession>
<evidence type="ECO:0000313" key="2">
    <source>
        <dbReference type="EMBL" id="KAD3641248.1"/>
    </source>
</evidence>
<protein>
    <submittedName>
        <fullName evidence="2">Uncharacterized protein</fullName>
    </submittedName>
</protein>
<reference evidence="2 3" key="1">
    <citation type="submission" date="2019-05" db="EMBL/GenBank/DDBJ databases">
        <title>Mikania micrantha, genome provides insights into the molecular mechanism of rapid growth.</title>
        <authorList>
            <person name="Liu B."/>
        </authorList>
    </citation>
    <scope>NUCLEOTIDE SEQUENCE [LARGE SCALE GENOMIC DNA]</scope>
    <source>
        <strain evidence="2">NLD-2019</strain>
        <tissue evidence="2">Leaf</tissue>
    </source>
</reference>